<feature type="compositionally biased region" description="Polar residues" evidence="1">
    <location>
        <begin position="152"/>
        <end position="163"/>
    </location>
</feature>
<protein>
    <submittedName>
        <fullName evidence="2">Uncharacterized protein</fullName>
    </submittedName>
</protein>
<organism evidence="2 3">
    <name type="scientific">Anguilla anguilla</name>
    <name type="common">European freshwater eel</name>
    <name type="synonym">Muraena anguilla</name>
    <dbReference type="NCBI Taxonomy" id="7936"/>
    <lineage>
        <taxon>Eukaryota</taxon>
        <taxon>Metazoa</taxon>
        <taxon>Chordata</taxon>
        <taxon>Craniata</taxon>
        <taxon>Vertebrata</taxon>
        <taxon>Euteleostomi</taxon>
        <taxon>Actinopterygii</taxon>
        <taxon>Neopterygii</taxon>
        <taxon>Teleostei</taxon>
        <taxon>Anguilliformes</taxon>
        <taxon>Anguillidae</taxon>
        <taxon>Anguilla</taxon>
    </lineage>
</organism>
<feature type="compositionally biased region" description="Basic residues" evidence="1">
    <location>
        <begin position="262"/>
        <end position="276"/>
    </location>
</feature>
<keyword evidence="3" id="KW-1185">Reference proteome</keyword>
<feature type="compositionally biased region" description="Basic and acidic residues" evidence="1">
    <location>
        <begin position="114"/>
        <end position="134"/>
    </location>
</feature>
<evidence type="ECO:0000313" key="2">
    <source>
        <dbReference type="EMBL" id="KAG5841213.1"/>
    </source>
</evidence>
<feature type="compositionally biased region" description="Basic and acidic residues" evidence="1">
    <location>
        <begin position="171"/>
        <end position="185"/>
    </location>
</feature>
<accession>A0A9D3RSC2</accession>
<dbReference type="AlphaFoldDB" id="A0A9D3RSC2"/>
<feature type="region of interest" description="Disordered" evidence="1">
    <location>
        <begin position="1"/>
        <end position="289"/>
    </location>
</feature>
<feature type="compositionally biased region" description="Basic and acidic residues" evidence="1">
    <location>
        <begin position="54"/>
        <end position="64"/>
    </location>
</feature>
<comment type="caution">
    <text evidence="2">The sequence shown here is derived from an EMBL/GenBank/DDBJ whole genome shotgun (WGS) entry which is preliminary data.</text>
</comment>
<proteinExistence type="predicted"/>
<evidence type="ECO:0000256" key="1">
    <source>
        <dbReference type="SAM" id="MobiDB-lite"/>
    </source>
</evidence>
<name>A0A9D3RSC2_ANGAN</name>
<dbReference type="Proteomes" id="UP001044222">
    <property type="component" value="Chromosome 10"/>
</dbReference>
<evidence type="ECO:0000313" key="3">
    <source>
        <dbReference type="Proteomes" id="UP001044222"/>
    </source>
</evidence>
<sequence>MVTPGAQRCRSGIRAGAASDRPQSRPRVCEPSSGTPRPRRPLLPATSPRHRGRSLAEEGGRGAHDACGSQGKGGSRREGPARAGNTEPGPSLPSRNFSEKETLSRVPSARTHVKQREGELGHKPDSEPKPDTKHTAQTRSGCCASEPAVAEDSTQQDRMSCQSPPQPMGRRKTEQRPAHTRSARDRARRNGGGVSRRAGPGSRQSARRLRPLSRNMELETKRKRKASPECELSVSGNHSSNQRKRKQEINHGAQAESEKCSKTPKSKKKAALRSRGGKGPPLSAINRRNLQGETLLHRAAMDGDVRLMRVRLHAAELDVVAPRHSLVKQRRVHR</sequence>
<dbReference type="EMBL" id="JAFIRN010000010">
    <property type="protein sequence ID" value="KAG5841213.1"/>
    <property type="molecule type" value="Genomic_DNA"/>
</dbReference>
<feature type="compositionally biased region" description="Low complexity" evidence="1">
    <location>
        <begin position="31"/>
        <end position="47"/>
    </location>
</feature>
<gene>
    <name evidence="2" type="ORF">ANANG_G00197180</name>
</gene>
<reference evidence="2" key="1">
    <citation type="submission" date="2021-01" db="EMBL/GenBank/DDBJ databases">
        <title>A chromosome-scale assembly of European eel, Anguilla anguilla.</title>
        <authorList>
            <person name="Henkel C."/>
            <person name="Jong-Raadsen S.A."/>
            <person name="Dufour S."/>
            <person name="Weltzien F.-A."/>
            <person name="Palstra A.P."/>
            <person name="Pelster B."/>
            <person name="Spaink H.P."/>
            <person name="Van Den Thillart G.E."/>
            <person name="Jansen H."/>
            <person name="Zahm M."/>
            <person name="Klopp C."/>
            <person name="Cedric C."/>
            <person name="Louis A."/>
            <person name="Berthelot C."/>
            <person name="Parey E."/>
            <person name="Roest Crollius H."/>
            <person name="Montfort J."/>
            <person name="Robinson-Rechavi M."/>
            <person name="Bucao C."/>
            <person name="Bouchez O."/>
            <person name="Gislard M."/>
            <person name="Lluch J."/>
            <person name="Milhes M."/>
            <person name="Lampietro C."/>
            <person name="Lopez Roques C."/>
            <person name="Donnadieu C."/>
            <person name="Braasch I."/>
            <person name="Desvignes T."/>
            <person name="Postlethwait J."/>
            <person name="Bobe J."/>
            <person name="Guiguen Y."/>
            <person name="Dirks R."/>
        </authorList>
    </citation>
    <scope>NUCLEOTIDE SEQUENCE</scope>
    <source>
        <strain evidence="2">Tag_6206</strain>
        <tissue evidence="2">Liver</tissue>
    </source>
</reference>